<dbReference type="CDD" id="cd00438">
    <property type="entry name" value="cupin_RmlC"/>
    <property type="match status" value="1"/>
</dbReference>
<comment type="catalytic activity">
    <reaction evidence="3">
        <text>dTDP-4-dehydro-6-deoxy-alpha-D-glucose = dTDP-4-dehydro-beta-L-rhamnose</text>
        <dbReference type="Rhea" id="RHEA:16969"/>
        <dbReference type="ChEBI" id="CHEBI:57649"/>
        <dbReference type="ChEBI" id="CHEBI:62830"/>
        <dbReference type="EC" id="5.1.3.13"/>
    </reaction>
</comment>
<evidence type="ECO:0000313" key="4">
    <source>
        <dbReference type="EMBL" id="PWT25988.1"/>
    </source>
</evidence>
<dbReference type="UniPathway" id="UPA00124"/>
<evidence type="ECO:0000313" key="5">
    <source>
        <dbReference type="Proteomes" id="UP000245488"/>
    </source>
</evidence>
<feature type="active site" description="Proton acceptor" evidence="1">
    <location>
        <position position="65"/>
    </location>
</feature>
<gene>
    <name evidence="4" type="primary">rfbC</name>
    <name evidence="4" type="ORF">CPT75_00975</name>
</gene>
<comment type="pathway">
    <text evidence="3">Carbohydrate biosynthesis; dTDP-L-rhamnose biosynthesis.</text>
</comment>
<dbReference type="InterPro" id="IPR000888">
    <property type="entry name" value="RmlC-like"/>
</dbReference>
<organism evidence="4 5">
    <name type="scientific">Butyrivibrio fibrisolvens</name>
    <dbReference type="NCBI Taxonomy" id="831"/>
    <lineage>
        <taxon>Bacteria</taxon>
        <taxon>Bacillati</taxon>
        <taxon>Bacillota</taxon>
        <taxon>Clostridia</taxon>
        <taxon>Lachnospirales</taxon>
        <taxon>Lachnospiraceae</taxon>
        <taxon>Butyrivibrio</taxon>
    </lineage>
</organism>
<dbReference type="GO" id="GO:0005829">
    <property type="term" value="C:cytosol"/>
    <property type="evidence" value="ECO:0007669"/>
    <property type="project" value="TreeGrafter"/>
</dbReference>
<dbReference type="EC" id="5.1.3.13" evidence="3"/>
<dbReference type="GO" id="GO:0000271">
    <property type="term" value="P:polysaccharide biosynthetic process"/>
    <property type="evidence" value="ECO:0007669"/>
    <property type="project" value="TreeGrafter"/>
</dbReference>
<comment type="similarity">
    <text evidence="3">Belongs to the dTDP-4-dehydrorhamnose 3,5-epimerase family.</text>
</comment>
<keyword evidence="4" id="KW-0614">Plasmid</keyword>
<dbReference type="NCBIfam" id="TIGR01221">
    <property type="entry name" value="rmlC"/>
    <property type="match status" value="1"/>
</dbReference>
<evidence type="ECO:0000256" key="3">
    <source>
        <dbReference type="RuleBase" id="RU364069"/>
    </source>
</evidence>
<comment type="caution">
    <text evidence="4">The sequence shown here is derived from an EMBL/GenBank/DDBJ whole genome shotgun (WGS) entry which is preliminary data.</text>
</comment>
<dbReference type="GO" id="GO:0019305">
    <property type="term" value="P:dTDP-rhamnose biosynthetic process"/>
    <property type="evidence" value="ECO:0007669"/>
    <property type="project" value="UniProtKB-UniRule"/>
</dbReference>
<name>A0A317FWI3_BUTFI</name>
<dbReference type="InterPro" id="IPR014710">
    <property type="entry name" value="RmlC-like_jellyroll"/>
</dbReference>
<dbReference type="GO" id="GO:0008830">
    <property type="term" value="F:dTDP-4-dehydrorhamnose 3,5-epimerase activity"/>
    <property type="evidence" value="ECO:0007669"/>
    <property type="project" value="UniProtKB-UniRule"/>
</dbReference>
<evidence type="ECO:0000256" key="1">
    <source>
        <dbReference type="PIRSR" id="PIRSR600888-1"/>
    </source>
</evidence>
<dbReference type="SUPFAM" id="SSF51182">
    <property type="entry name" value="RmlC-like cupins"/>
    <property type="match status" value="1"/>
</dbReference>
<dbReference type="InterPro" id="IPR011051">
    <property type="entry name" value="RmlC_Cupin_sf"/>
</dbReference>
<geneLocation type="plasmid" evidence="5">
    <name>pinbov266</name>
</geneLocation>
<protein>
    <recommendedName>
        <fullName evidence="3">dTDP-4-dehydrorhamnose 3,5-epimerase</fullName>
        <ecNumber evidence="3">5.1.3.13</ecNumber>
    </recommendedName>
    <alternativeName>
        <fullName evidence="3">Thymidine diphospho-4-keto-rhamnose 3,5-epimerase</fullName>
    </alternativeName>
</protein>
<proteinExistence type="inferred from homology"/>
<comment type="subunit">
    <text evidence="3">Homodimer.</text>
</comment>
<dbReference type="EMBL" id="NXNG01000002">
    <property type="protein sequence ID" value="PWT25988.1"/>
    <property type="molecule type" value="Genomic_DNA"/>
</dbReference>
<keyword evidence="3" id="KW-0413">Isomerase</keyword>
<dbReference type="AlphaFoldDB" id="A0A317FWI3"/>
<accession>A0A317FWI3</accession>
<reference evidence="4 5" key="1">
    <citation type="submission" date="2017-09" db="EMBL/GenBank/DDBJ databases">
        <title>High-quality draft genome sequence of Butyrivibrio fibrisolvens INBov1, isolated from cow rumen.</title>
        <authorList>
            <person name="Rodriguez Hernaez J."/>
            <person name="Rivarola M."/>
            <person name="Paniego N."/>
            <person name="Cravero S."/>
            <person name="Ceron Cucchi M."/>
            <person name="Martinez M.C."/>
        </authorList>
    </citation>
    <scope>NUCLEOTIDE SEQUENCE [LARGE SCALE GENOMIC DNA]</scope>
    <source>
        <strain evidence="4 5">INBov1</strain>
        <plasmid evidence="5">pinbov266</plasmid>
    </source>
</reference>
<dbReference type="RefSeq" id="WP_110074500.1">
    <property type="nucleotide sequence ID" value="NZ_CM009897.1"/>
</dbReference>
<dbReference type="PANTHER" id="PTHR21047:SF2">
    <property type="entry name" value="THYMIDINE DIPHOSPHO-4-KETO-RHAMNOSE 3,5-EPIMERASE"/>
    <property type="match status" value="1"/>
</dbReference>
<dbReference type="Pfam" id="PF00908">
    <property type="entry name" value="dTDP_sugar_isom"/>
    <property type="match status" value="1"/>
</dbReference>
<feature type="active site" description="Proton donor" evidence="1">
    <location>
        <position position="134"/>
    </location>
</feature>
<sequence>MGQIKVENCGDIEGLKVITPTVHGDNRGYFMETYNKREFFEAGIDVEFVQDNQSASKKGVLRGLHFQKEFPQDKLVRVIKGEVFDVAVDIRKGSKTYGKWFGVVLSEENKKQFFIPKNFAHGFLVLSDYAEFCYKCSDFWHPNDEGGLAWNDPEIGIEWPRLIGEYRGSASAEGYKLEDGCDLTLSDKDQGWSGLKDTF</sequence>
<dbReference type="Gene3D" id="2.60.120.10">
    <property type="entry name" value="Jelly Rolls"/>
    <property type="match status" value="1"/>
</dbReference>
<dbReference type="PANTHER" id="PTHR21047">
    <property type="entry name" value="DTDP-6-DEOXY-D-GLUCOSE-3,5 EPIMERASE"/>
    <property type="match status" value="1"/>
</dbReference>
<comment type="function">
    <text evidence="3">Catalyzes the epimerization of the C3' and C5'positions of dTDP-6-deoxy-D-xylo-4-hexulose, forming dTDP-6-deoxy-L-lyxo-4-hexulose.</text>
</comment>
<dbReference type="Proteomes" id="UP000245488">
    <property type="component" value="Plasmid pINBov266"/>
</dbReference>
<keyword evidence="5" id="KW-1185">Reference proteome</keyword>
<evidence type="ECO:0000256" key="2">
    <source>
        <dbReference type="PIRSR" id="PIRSR600888-3"/>
    </source>
</evidence>
<feature type="site" description="Participates in a stacking interaction with the thymidine ring of dTDP-4-oxo-6-deoxyglucose" evidence="2">
    <location>
        <position position="140"/>
    </location>
</feature>